<dbReference type="Proteomes" id="UP000693899">
    <property type="component" value="Segment"/>
</dbReference>
<evidence type="ECO:0000313" key="1">
    <source>
        <dbReference type="EMBL" id="QQO97376.1"/>
    </source>
</evidence>
<name>A0A8E4UY18_9CAUD</name>
<keyword evidence="2" id="KW-1185">Reference proteome</keyword>
<proteinExistence type="predicted"/>
<evidence type="ECO:0000313" key="2">
    <source>
        <dbReference type="Proteomes" id="UP000693899"/>
    </source>
</evidence>
<reference evidence="1" key="1">
    <citation type="submission" date="2020-07" db="EMBL/GenBank/DDBJ databases">
        <title>Highly diverse flavobacterial phages as mortality factor during North Sea spring blooms.</title>
        <authorList>
            <person name="Bartlau N."/>
            <person name="Wichels A."/>
            <person name="Krohne G."/>
            <person name="Adriaenssens E.M."/>
            <person name="Heins A."/>
            <person name="Fuchs B.M."/>
            <person name="Amann R."/>
            <person name="Moraru C."/>
        </authorList>
    </citation>
    <scope>NUCLEOTIDE SEQUENCE</scope>
</reference>
<gene>
    <name evidence="1" type="ORF">Colly1_89</name>
</gene>
<protein>
    <recommendedName>
        <fullName evidence="3">Tail protein</fullName>
    </recommendedName>
</protein>
<dbReference type="EMBL" id="MT732450">
    <property type="protein sequence ID" value="QQO97376.1"/>
    <property type="molecule type" value="Genomic_DNA"/>
</dbReference>
<evidence type="ECO:0008006" key="3">
    <source>
        <dbReference type="Google" id="ProtNLM"/>
    </source>
</evidence>
<organism evidence="1 2">
    <name type="scientific">Maribacter phage Colly_1</name>
    <dbReference type="NCBI Taxonomy" id="2745691"/>
    <lineage>
        <taxon>Viruses</taxon>
        <taxon>Duplodnaviria</taxon>
        <taxon>Heunggongvirae</taxon>
        <taxon>Uroviricota</taxon>
        <taxon>Caudoviricetes</taxon>
        <taxon>Molycolviridae</taxon>
        <taxon>Mollyvirus</taxon>
        <taxon>Mollyvirus colly</taxon>
    </lineage>
</organism>
<accession>A0A8E4UY18</accession>
<sequence length="485" mass="55205">MANKLHGYECFRQVSLTIPKTVTGRQSDEERIIPTKYLPDALVFRTDLNMINEVSFSMYVDFYSISIEDLEGTLKPEIPTSEPFYPLIDPSLAGVLRCTISCGYVENPNLGKYFRGYLKSLTPSFAPDGRLMVSYTFQDNGFDMVKRVVTDFTYPAIRENISDLDDHAQRQITEFTPEFKGTEDDFKNAKSSATKTSNVLDQTYRRPWAVSKKADFTITLYDIFYNIIDSYGFTPDLDVQLKDIVASHKNPIKQQGVTDWLFISSQSEKYGFYVTRQITSTGMTIKVESLADSEKSNFDNSIKFRVLRPGQNLVDYNPLVNKKFIIKDLNIDVSTSGFYSPLIKTFLNEEGETIVAVRGKDKKTEYTNYKINQEAVAAAVNYDPERSYILEIIKGKMTIDDAIAEGFISREVESDSNEDDTDKAYSSYVPLGWTANFASEGNPYSVIGNWYIIEGLGANFLRPIQLISVEDTFSHRWVTTYELKN</sequence>